<reference evidence="1" key="2">
    <citation type="journal article" date="2007" name="Science">
        <title>Draft genome sequence of the sexually transmitted pathogen Trichomonas vaginalis.</title>
        <authorList>
            <person name="Carlton J.M."/>
            <person name="Hirt R.P."/>
            <person name="Silva J.C."/>
            <person name="Delcher A.L."/>
            <person name="Schatz M."/>
            <person name="Zhao Q."/>
            <person name="Wortman J.R."/>
            <person name="Bidwell S.L."/>
            <person name="Alsmark U.C.M."/>
            <person name="Besteiro S."/>
            <person name="Sicheritz-Ponten T."/>
            <person name="Noel C.J."/>
            <person name="Dacks J.B."/>
            <person name="Foster P.G."/>
            <person name="Simillion C."/>
            <person name="Van de Peer Y."/>
            <person name="Miranda-Saavedra D."/>
            <person name="Barton G.J."/>
            <person name="Westrop G.D."/>
            <person name="Mueller S."/>
            <person name="Dessi D."/>
            <person name="Fiori P.L."/>
            <person name="Ren Q."/>
            <person name="Paulsen I."/>
            <person name="Zhang H."/>
            <person name="Bastida-Corcuera F.D."/>
            <person name="Simoes-Barbosa A."/>
            <person name="Brown M.T."/>
            <person name="Hayes R.D."/>
            <person name="Mukherjee M."/>
            <person name="Okumura C.Y."/>
            <person name="Schneider R."/>
            <person name="Smith A.J."/>
            <person name="Vanacova S."/>
            <person name="Villalvazo M."/>
            <person name="Haas B.J."/>
            <person name="Pertea M."/>
            <person name="Feldblyum T.V."/>
            <person name="Utterback T.R."/>
            <person name="Shu C.L."/>
            <person name="Osoegawa K."/>
            <person name="de Jong P.J."/>
            <person name="Hrdy I."/>
            <person name="Horvathova L."/>
            <person name="Zubacova Z."/>
            <person name="Dolezal P."/>
            <person name="Malik S.B."/>
            <person name="Logsdon J.M. Jr."/>
            <person name="Henze K."/>
            <person name="Gupta A."/>
            <person name="Wang C.C."/>
            <person name="Dunne R.L."/>
            <person name="Upcroft J.A."/>
            <person name="Upcroft P."/>
            <person name="White O."/>
            <person name="Salzberg S.L."/>
            <person name="Tang P."/>
            <person name="Chiu C.-H."/>
            <person name="Lee Y.-S."/>
            <person name="Embley T.M."/>
            <person name="Coombs G.H."/>
            <person name="Mottram J.C."/>
            <person name="Tachezy J."/>
            <person name="Fraser-Liggett C.M."/>
            <person name="Johnson P.J."/>
        </authorList>
    </citation>
    <scope>NUCLEOTIDE SEQUENCE [LARGE SCALE GENOMIC DNA]</scope>
    <source>
        <strain evidence="1">G3</strain>
    </source>
</reference>
<dbReference type="Proteomes" id="UP000001542">
    <property type="component" value="Unassembled WGS sequence"/>
</dbReference>
<accession>A2D888</accession>
<keyword evidence="2" id="KW-1185">Reference proteome</keyword>
<evidence type="ECO:0000313" key="1">
    <source>
        <dbReference type="EMBL" id="EAY23521.1"/>
    </source>
</evidence>
<reference evidence="1" key="1">
    <citation type="submission" date="2006-10" db="EMBL/GenBank/DDBJ databases">
        <authorList>
            <person name="Amadeo P."/>
            <person name="Zhao Q."/>
            <person name="Wortman J."/>
            <person name="Fraser-Liggett C."/>
            <person name="Carlton J."/>
        </authorList>
    </citation>
    <scope>NUCLEOTIDE SEQUENCE</scope>
    <source>
        <strain evidence="1">G3</strain>
    </source>
</reference>
<name>A2D888_TRIV3</name>
<dbReference type="RefSeq" id="XP_001584507.1">
    <property type="nucleotide sequence ID" value="XM_001584457.1"/>
</dbReference>
<dbReference type="AlphaFoldDB" id="A2D888"/>
<dbReference type="EMBL" id="DS113178">
    <property type="protein sequence ID" value="EAY23521.1"/>
    <property type="molecule type" value="Genomic_DNA"/>
</dbReference>
<gene>
    <name evidence="1" type="ORF">TVAG_071850</name>
</gene>
<evidence type="ECO:0000313" key="2">
    <source>
        <dbReference type="Proteomes" id="UP000001542"/>
    </source>
</evidence>
<dbReference type="VEuPathDB" id="TrichDB:TVAGG3_1046990"/>
<sequence>MLSNIIALSLMKTHERLSASVRIPRESNIDINNYIDKINGCTQSNIIDLTDDKDTSMHLYHIEEGQYICLVGGIFIGSDSEIIGLVGFPDNEYNFEYTNPIQNPLVSVGKVDNLDLNTKYPMTRINCKDTTKSCAIQALKLPPPCYMNVTDSDMGPVEFSHKVVLDTKRQGSHTFKEYVIEKSDGAKYFLTTAVLISKSSRKFEFSKPDDLDIESNPDQFLDTYTNKTMSNKCIYTIELTSIDKTEGIKELNFRYDEIPDTETKEPFLFREDLSLTLPTKYGLYTIENASQLCPLDPDLPSPTPSPKPT</sequence>
<dbReference type="KEGG" id="tva:5469085"/>
<protein>
    <submittedName>
        <fullName evidence="1">Uncharacterized protein</fullName>
    </submittedName>
</protein>
<dbReference type="VEuPathDB" id="TrichDB:TVAG_071850"/>
<dbReference type="InParanoid" id="A2D888"/>
<organism evidence="1 2">
    <name type="scientific">Trichomonas vaginalis (strain ATCC PRA-98 / G3)</name>
    <dbReference type="NCBI Taxonomy" id="412133"/>
    <lineage>
        <taxon>Eukaryota</taxon>
        <taxon>Metamonada</taxon>
        <taxon>Parabasalia</taxon>
        <taxon>Trichomonadida</taxon>
        <taxon>Trichomonadidae</taxon>
        <taxon>Trichomonas</taxon>
    </lineage>
</organism>
<proteinExistence type="predicted"/>